<accession>U9UTG6</accession>
<sequence>MRILNSAKTNFLSIFVIILCSYTLYTTAVIREFSHKEEIDHGKVLPRIWDSKAYDDGTMVIRIVRKNPTTTIDNYLCFYEVFSLRIIDFDGTVVEKNLKLDIQSFNYCVFQMVSGGRNQILITYYNATDVKDPSTYIEWGMVIDYDGNVSSRTPIGLPFINNALQIVVPSDQFVVNINREKGFMRYAINQNNNIDWKQFRIEPDGAIIGLTSGELVLDVLDKVESAIVIRTVDEGYAIVFTNSTVTLNATNPLLPKGQLYISPIGYNQNPSPSSLIYQTTAPNLAFTALFCDITFVEVGNVCILTILQTDPTGTLPSESFYIKIKFLSSGSVLSFQSQVANSLTLPVGNANMDWVVNSLAFGGYLLTNTAPTGPNQFSIYGYLIDEHNSAPIPWEFLEPEPIGIKGVYQILRNNTLLVSQLETDNSWRFQVIDLPKFDGNKDKGYFNFNVESTYPAINSTISPDIQNITINFYDPVELSDGKLTIYQLIDNQPNLRQYITESSCTVNNNGKTVNAKILDSTFSVSGGIYYIKMDNNFVRDKTYKESLLGIRDNIWSFNVKQKEVPFALSMNGLLRLTPDGTKYFDSLPQEQQSNFFNILLDDLSNAIPVSRSCLTSNEKTQLDPSVNENQYLISIGVEETRVNNDISVETVVNNINTMVKSKDLTLINNGQASKYLDQSYGFIPTLNLWEKYKYNLLGILLIIGLLIVLFFFARSRNSNGNNIAILQLGLIIFDLVIDITFVNNNAKDIPVLYFPSIVFVTVPIGINTILAFYLITQENTRPKFLEWFMAHKKVASIFTILASADIETLSILHSNLAGFSFFNAPFSDDAKSKIFWGTCLNIFIEDIPQVIIQILYKLYTVSYDIIPLLTLISSVVNLTINIIETKGDIRSPSTSNAEAVPISNSPTIKTQPISRTRHYLISGNRTGSENLHR</sequence>
<keyword evidence="1" id="KW-1133">Transmembrane helix</keyword>
<gene>
    <name evidence="2" type="ORF">GLOINDRAFT_15216</name>
</gene>
<dbReference type="EMBL" id="KI274592">
    <property type="protein sequence ID" value="ESA23660.1"/>
    <property type="molecule type" value="Genomic_DNA"/>
</dbReference>
<organism evidence="2">
    <name type="scientific">Rhizophagus irregularis (strain DAOM 181602 / DAOM 197198 / MUCL 43194)</name>
    <name type="common">Arbuscular mycorrhizal fungus</name>
    <name type="synonym">Glomus intraradices</name>
    <dbReference type="NCBI Taxonomy" id="747089"/>
    <lineage>
        <taxon>Eukaryota</taxon>
        <taxon>Fungi</taxon>
        <taxon>Fungi incertae sedis</taxon>
        <taxon>Mucoromycota</taxon>
        <taxon>Glomeromycotina</taxon>
        <taxon>Glomeromycetes</taxon>
        <taxon>Glomerales</taxon>
        <taxon>Glomeraceae</taxon>
        <taxon>Rhizophagus</taxon>
    </lineage>
</organism>
<evidence type="ECO:0000313" key="2">
    <source>
        <dbReference type="EMBL" id="ESA23660.1"/>
    </source>
</evidence>
<name>U9UTG6_RHIID</name>
<dbReference type="HOGENOM" id="CLU_009551_1_0_1"/>
<feature type="transmembrane region" description="Helical" evidence="1">
    <location>
        <begin position="725"/>
        <end position="746"/>
    </location>
</feature>
<feature type="transmembrane region" description="Helical" evidence="1">
    <location>
        <begin position="752"/>
        <end position="774"/>
    </location>
</feature>
<reference evidence="2" key="1">
    <citation type="submission" date="2013-07" db="EMBL/GenBank/DDBJ databases">
        <title>The genome of an arbuscular mycorrhizal fungus provides insights into the evolution of the oldest plant symbiosis.</title>
        <authorList>
            <consortium name="DOE Joint Genome Institute"/>
            <person name="Tisserant E."/>
            <person name="Malbreil M."/>
            <person name="Kuo A."/>
            <person name="Kohler A."/>
            <person name="Symeonidi A."/>
            <person name="Balestrini R."/>
            <person name="Charron P."/>
            <person name="Duensing N."/>
            <person name="Frei-dit-Frey N."/>
            <person name="Gianinazzi-Pearson V."/>
            <person name="Gilbert B."/>
            <person name="Handa Y."/>
            <person name="Hijri M."/>
            <person name="Kaul R."/>
            <person name="Kawaguchi M."/>
            <person name="Krajinski F."/>
            <person name="Lammers P."/>
            <person name="Lapierre D."/>
            <person name="Masclaux F.G."/>
            <person name="Murat C."/>
            <person name="Morin E."/>
            <person name="Ndikumana S."/>
            <person name="Pagni M."/>
            <person name="Petitpierre D."/>
            <person name="Requena N."/>
            <person name="Rosikiewicz P."/>
            <person name="Riley R."/>
            <person name="Saito K."/>
            <person name="San Clemente H."/>
            <person name="Shapiro H."/>
            <person name="van Tuinen D."/>
            <person name="Becard G."/>
            <person name="Bonfante P."/>
            <person name="Paszkowski U."/>
            <person name="Shachar-Hill Y."/>
            <person name="Young J.P."/>
            <person name="Sanders I.R."/>
            <person name="Henrissat B."/>
            <person name="Rensing S.A."/>
            <person name="Grigoriev I.V."/>
            <person name="Corradi N."/>
            <person name="Roux C."/>
            <person name="Martin F."/>
        </authorList>
    </citation>
    <scope>NUCLEOTIDE SEQUENCE</scope>
    <source>
        <strain evidence="2">DAOM 197198</strain>
    </source>
</reference>
<dbReference type="AlphaFoldDB" id="U9UTG6"/>
<keyword evidence="1" id="KW-0472">Membrane</keyword>
<feature type="transmembrane region" description="Helical" evidence="1">
    <location>
        <begin position="12"/>
        <end position="30"/>
    </location>
</feature>
<evidence type="ECO:0000256" key="1">
    <source>
        <dbReference type="SAM" id="Phobius"/>
    </source>
</evidence>
<keyword evidence="1" id="KW-0812">Transmembrane</keyword>
<protein>
    <submittedName>
        <fullName evidence="2">Uncharacterized protein</fullName>
    </submittedName>
</protein>
<feature type="transmembrane region" description="Helical" evidence="1">
    <location>
        <begin position="694"/>
        <end position="713"/>
    </location>
</feature>
<proteinExistence type="predicted"/>
<dbReference type="VEuPathDB" id="FungiDB:RhiirFUN_006878"/>